<dbReference type="AlphaFoldDB" id="G4TK81"/>
<name>G4TK81_SERID</name>
<evidence type="ECO:0000313" key="2">
    <source>
        <dbReference type="EMBL" id="CCA71724.1"/>
    </source>
</evidence>
<reference evidence="2 3" key="1">
    <citation type="journal article" date="2011" name="PLoS Pathog.">
        <title>Endophytic Life Strategies Decoded by Genome and Transcriptome Analyses of the Mutualistic Root Symbiont Piriformospora indica.</title>
        <authorList>
            <person name="Zuccaro A."/>
            <person name="Lahrmann U."/>
            <person name="Guldener U."/>
            <person name="Langen G."/>
            <person name="Pfiffi S."/>
            <person name="Biedenkopf D."/>
            <person name="Wong P."/>
            <person name="Samans B."/>
            <person name="Grimm C."/>
            <person name="Basiewicz M."/>
            <person name="Murat C."/>
            <person name="Martin F."/>
            <person name="Kogel K.H."/>
        </authorList>
    </citation>
    <scope>NUCLEOTIDE SEQUENCE [LARGE SCALE GENOMIC DNA]</scope>
    <source>
        <strain evidence="2 3">DSM 11827</strain>
    </source>
</reference>
<evidence type="ECO:0000313" key="3">
    <source>
        <dbReference type="Proteomes" id="UP000007148"/>
    </source>
</evidence>
<sequence length="315" mass="35997">MLPPMTETPDDVLQQVVEHQKRAPQIHDVLDASLKTFLLLEPWLAASSEHQKVKELLPRIRNQVVKHCETLDVSLIAAESGWHMADNAITVFGELSSRTASADDIQESIALISERSGQTGESVATVLIAVRSDRIALQSAKKELEDTRNRVEEEKKEHIRNITQTQTHHHGVSGMVEGIVRKIKGRPKNTSYILVSLPILLPIMAGRIDWDERIKHMRERDHKYYTCEQAINQLEAGITHIQLLEHYIDGLARYWAALDMTMKAISVRLESLQKNPKSRMAFSDLRKKYEGIKKDFFDYMTGIQKVQDYVKAQLK</sequence>
<feature type="coiled-coil region" evidence="1">
    <location>
        <begin position="130"/>
        <end position="161"/>
    </location>
</feature>
<organism evidence="2 3">
    <name type="scientific">Serendipita indica (strain DSM 11827)</name>
    <name type="common">Root endophyte fungus</name>
    <name type="synonym">Piriformospora indica</name>
    <dbReference type="NCBI Taxonomy" id="1109443"/>
    <lineage>
        <taxon>Eukaryota</taxon>
        <taxon>Fungi</taxon>
        <taxon>Dikarya</taxon>
        <taxon>Basidiomycota</taxon>
        <taxon>Agaricomycotina</taxon>
        <taxon>Agaricomycetes</taxon>
        <taxon>Sebacinales</taxon>
        <taxon>Serendipitaceae</taxon>
        <taxon>Serendipita</taxon>
    </lineage>
</organism>
<proteinExistence type="predicted"/>
<keyword evidence="1" id="KW-0175">Coiled coil</keyword>
<accession>G4TK81</accession>
<dbReference type="HOGENOM" id="CLU_074639_0_0_1"/>
<evidence type="ECO:0000256" key="1">
    <source>
        <dbReference type="SAM" id="Coils"/>
    </source>
</evidence>
<comment type="caution">
    <text evidence="2">The sequence shown here is derived from an EMBL/GenBank/DDBJ whole genome shotgun (WGS) entry which is preliminary data.</text>
</comment>
<keyword evidence="3" id="KW-1185">Reference proteome</keyword>
<dbReference type="InParanoid" id="G4TK81"/>
<gene>
    <name evidence="2" type="ORF">PIIN_05659</name>
</gene>
<dbReference type="Proteomes" id="UP000007148">
    <property type="component" value="Unassembled WGS sequence"/>
</dbReference>
<dbReference type="EMBL" id="CAFZ01000132">
    <property type="protein sequence ID" value="CCA71724.1"/>
    <property type="molecule type" value="Genomic_DNA"/>
</dbReference>
<protein>
    <submittedName>
        <fullName evidence="2">Uncharacterized protein</fullName>
    </submittedName>
</protein>